<reference evidence="12" key="1">
    <citation type="journal article" date="2019" name="Int. J. Syst. Evol. Microbiol.">
        <title>The Global Catalogue of Microorganisms (GCM) 10K type strain sequencing project: providing services to taxonomists for standard genome sequencing and annotation.</title>
        <authorList>
            <consortium name="The Broad Institute Genomics Platform"/>
            <consortium name="The Broad Institute Genome Sequencing Center for Infectious Disease"/>
            <person name="Wu L."/>
            <person name="Ma J."/>
        </authorList>
    </citation>
    <scope>NUCLEOTIDE SEQUENCE [LARGE SCALE GENOMIC DNA]</scope>
    <source>
        <strain evidence="12">CCM 7282</strain>
    </source>
</reference>
<accession>A0ABQ1PEA4</accession>
<keyword evidence="7 10" id="KW-1133">Transmembrane helix</keyword>
<dbReference type="InterPro" id="IPR004772">
    <property type="entry name" value="TrkH"/>
</dbReference>
<gene>
    <name evidence="11" type="primary">ktrB</name>
    <name evidence="11" type="ORF">GCM10007216_27750</name>
</gene>
<evidence type="ECO:0000256" key="3">
    <source>
        <dbReference type="ARBA" id="ARBA00022475"/>
    </source>
</evidence>
<keyword evidence="4" id="KW-0633">Potassium transport</keyword>
<evidence type="ECO:0000256" key="10">
    <source>
        <dbReference type="SAM" id="Phobius"/>
    </source>
</evidence>
<evidence type="ECO:0000256" key="1">
    <source>
        <dbReference type="ARBA" id="ARBA00004651"/>
    </source>
</evidence>
<feature type="transmembrane region" description="Helical" evidence="10">
    <location>
        <begin position="129"/>
        <end position="149"/>
    </location>
</feature>
<feature type="transmembrane region" description="Helical" evidence="10">
    <location>
        <begin position="74"/>
        <end position="97"/>
    </location>
</feature>
<keyword evidence="6" id="KW-0630">Potassium</keyword>
<dbReference type="NCBIfam" id="TIGR00933">
    <property type="entry name" value="2a38"/>
    <property type="match status" value="1"/>
</dbReference>
<feature type="transmembrane region" description="Helical" evidence="10">
    <location>
        <begin position="189"/>
        <end position="212"/>
    </location>
</feature>
<evidence type="ECO:0000256" key="5">
    <source>
        <dbReference type="ARBA" id="ARBA00022692"/>
    </source>
</evidence>
<evidence type="ECO:0000256" key="9">
    <source>
        <dbReference type="ARBA" id="ARBA00023136"/>
    </source>
</evidence>
<dbReference type="EMBL" id="BMCJ01000005">
    <property type="protein sequence ID" value="GGC95449.1"/>
    <property type="molecule type" value="Genomic_DNA"/>
</dbReference>
<evidence type="ECO:0000256" key="7">
    <source>
        <dbReference type="ARBA" id="ARBA00022989"/>
    </source>
</evidence>
<evidence type="ECO:0000256" key="2">
    <source>
        <dbReference type="ARBA" id="ARBA00022448"/>
    </source>
</evidence>
<name>A0ABQ1PEA4_9BACI</name>
<keyword evidence="12" id="KW-1185">Reference proteome</keyword>
<proteinExistence type="predicted"/>
<feature type="transmembrane region" description="Helical" evidence="10">
    <location>
        <begin position="291"/>
        <end position="322"/>
    </location>
</feature>
<keyword evidence="5 10" id="KW-0812">Transmembrane</keyword>
<protein>
    <submittedName>
        <fullName evidence="11">Ktr system potassium uptake protein B</fullName>
    </submittedName>
</protein>
<dbReference type="Pfam" id="PF02386">
    <property type="entry name" value="TrkH"/>
    <property type="match status" value="1"/>
</dbReference>
<organism evidence="11 12">
    <name type="scientific">Thalassobacillus devorans</name>
    <dbReference type="NCBI Taxonomy" id="279813"/>
    <lineage>
        <taxon>Bacteria</taxon>
        <taxon>Bacillati</taxon>
        <taxon>Bacillota</taxon>
        <taxon>Bacilli</taxon>
        <taxon>Bacillales</taxon>
        <taxon>Bacillaceae</taxon>
        <taxon>Thalassobacillus</taxon>
    </lineage>
</organism>
<dbReference type="InterPro" id="IPR003445">
    <property type="entry name" value="Cat_transpt"/>
</dbReference>
<evidence type="ECO:0000256" key="4">
    <source>
        <dbReference type="ARBA" id="ARBA00022538"/>
    </source>
</evidence>
<evidence type="ECO:0000256" key="6">
    <source>
        <dbReference type="ARBA" id="ARBA00022958"/>
    </source>
</evidence>
<dbReference type="PANTHER" id="PTHR32024">
    <property type="entry name" value="TRK SYSTEM POTASSIUM UPTAKE PROTEIN TRKG-RELATED"/>
    <property type="match status" value="1"/>
</dbReference>
<dbReference type="RefSeq" id="WP_062443395.1">
    <property type="nucleotide sequence ID" value="NZ_BMCJ01000005.1"/>
</dbReference>
<feature type="transmembrane region" description="Helical" evidence="10">
    <location>
        <begin position="224"/>
        <end position="245"/>
    </location>
</feature>
<keyword evidence="3" id="KW-1003">Cell membrane</keyword>
<feature type="transmembrane region" description="Helical" evidence="10">
    <location>
        <begin position="399"/>
        <end position="425"/>
    </location>
</feature>
<feature type="transmembrane region" description="Helical" evidence="10">
    <location>
        <begin position="343"/>
        <end position="365"/>
    </location>
</feature>
<sequence>MFHKLITKQLNPPRFLLLIFLLFIFIGTCLLMLPFATTEPVTLLDAFFTATSAMTVTGLIVVDTGTAYTLFGQAVILVLIHFGGLGIMSFAVFIFLLSGRKLGFKEHVLITQSLNQNSIGGIIILAKKILIFSLSVEAVTFALLSMVWVPAFGWKDGLYASFFHAISAFNNAGFSIWSDSLSRSVGDPIVTLIITTSFILGGIGFTVIFDIWKKKRFKDFSLHTKLMIVGTVLINVIAFSFVFWLEFYNTNTIGDFTIADKVKAAYFQSVTPRTAGFNTVDIGALNHSTQFFMIILMFIGAGSASTGGGIKLTTFLAILFSVSSFVKRKEDIEVFRRAITDATVVRSLAITVIGISFIFVGIFILDITEDAPFLKIVFETVSAFGTVGLSMGLTGDLTWIGKIIISMIMIIGKVGPLTLAFSIATQAKIHIRYAREDILTG</sequence>
<evidence type="ECO:0000256" key="8">
    <source>
        <dbReference type="ARBA" id="ARBA00023065"/>
    </source>
</evidence>
<feature type="transmembrane region" description="Helical" evidence="10">
    <location>
        <begin position="43"/>
        <end position="62"/>
    </location>
</feature>
<comment type="subcellular location">
    <subcellularLocation>
        <location evidence="1">Cell membrane</location>
        <topology evidence="1">Multi-pass membrane protein</topology>
    </subcellularLocation>
</comment>
<keyword evidence="8" id="KW-0406">Ion transport</keyword>
<keyword evidence="2" id="KW-0813">Transport</keyword>
<keyword evidence="9 10" id="KW-0472">Membrane</keyword>
<feature type="transmembrane region" description="Helical" evidence="10">
    <location>
        <begin position="15"/>
        <end position="36"/>
    </location>
</feature>
<comment type="caution">
    <text evidence="11">The sequence shown here is derived from an EMBL/GenBank/DDBJ whole genome shotgun (WGS) entry which is preliminary data.</text>
</comment>
<dbReference type="Proteomes" id="UP000619534">
    <property type="component" value="Unassembled WGS sequence"/>
</dbReference>
<evidence type="ECO:0000313" key="11">
    <source>
        <dbReference type="EMBL" id="GGC95449.1"/>
    </source>
</evidence>
<dbReference type="PANTHER" id="PTHR32024:SF1">
    <property type="entry name" value="KTR SYSTEM POTASSIUM UPTAKE PROTEIN B"/>
    <property type="match status" value="1"/>
</dbReference>
<evidence type="ECO:0000313" key="12">
    <source>
        <dbReference type="Proteomes" id="UP000619534"/>
    </source>
</evidence>